<keyword evidence="2" id="KW-1185">Reference proteome</keyword>
<reference evidence="1 2" key="1">
    <citation type="submission" date="2023-01" db="EMBL/GenBank/DDBJ databases">
        <authorList>
            <person name="Whitehead M."/>
        </authorList>
    </citation>
    <scope>NUCLEOTIDE SEQUENCE [LARGE SCALE GENOMIC DNA]</scope>
</reference>
<accession>A0AAV0WIE7</accession>
<proteinExistence type="predicted"/>
<sequence>MRTVHYRCGRNRTVCTYKRALTSNLTPCTDFCRKSAADLKKCYKGHLGLICSYYDDVYETVLLPNRIALHACPPHVVVPSTDHGKAPYHGWYTTDDNAFWRTRSVKPQDTTTL</sequence>
<name>A0AAV0WIE7_9HEMI</name>
<dbReference type="Proteomes" id="UP001160148">
    <property type="component" value="Unassembled WGS sequence"/>
</dbReference>
<protein>
    <submittedName>
        <fullName evidence="1">Uncharacterized protein</fullName>
    </submittedName>
</protein>
<organism evidence="1 2">
    <name type="scientific">Macrosiphum euphorbiae</name>
    <name type="common">potato aphid</name>
    <dbReference type="NCBI Taxonomy" id="13131"/>
    <lineage>
        <taxon>Eukaryota</taxon>
        <taxon>Metazoa</taxon>
        <taxon>Ecdysozoa</taxon>
        <taxon>Arthropoda</taxon>
        <taxon>Hexapoda</taxon>
        <taxon>Insecta</taxon>
        <taxon>Pterygota</taxon>
        <taxon>Neoptera</taxon>
        <taxon>Paraneoptera</taxon>
        <taxon>Hemiptera</taxon>
        <taxon>Sternorrhyncha</taxon>
        <taxon>Aphidomorpha</taxon>
        <taxon>Aphidoidea</taxon>
        <taxon>Aphididae</taxon>
        <taxon>Macrosiphini</taxon>
        <taxon>Macrosiphum</taxon>
    </lineage>
</organism>
<dbReference type="EMBL" id="CARXXK010000002">
    <property type="protein sequence ID" value="CAI6355800.1"/>
    <property type="molecule type" value="Genomic_DNA"/>
</dbReference>
<evidence type="ECO:0000313" key="1">
    <source>
        <dbReference type="EMBL" id="CAI6355800.1"/>
    </source>
</evidence>
<evidence type="ECO:0000313" key="2">
    <source>
        <dbReference type="Proteomes" id="UP001160148"/>
    </source>
</evidence>
<dbReference type="AlphaFoldDB" id="A0AAV0WIE7"/>
<gene>
    <name evidence="1" type="ORF">MEUPH1_LOCUS11613</name>
</gene>
<comment type="caution">
    <text evidence="1">The sequence shown here is derived from an EMBL/GenBank/DDBJ whole genome shotgun (WGS) entry which is preliminary data.</text>
</comment>